<accession>A0A1Q9DLG6</accession>
<organism evidence="1 2">
    <name type="scientific">Symbiodinium microadriaticum</name>
    <name type="common">Dinoflagellate</name>
    <name type="synonym">Zooxanthella microadriatica</name>
    <dbReference type="NCBI Taxonomy" id="2951"/>
    <lineage>
        <taxon>Eukaryota</taxon>
        <taxon>Sar</taxon>
        <taxon>Alveolata</taxon>
        <taxon>Dinophyceae</taxon>
        <taxon>Suessiales</taxon>
        <taxon>Symbiodiniaceae</taxon>
        <taxon>Symbiodinium</taxon>
    </lineage>
</organism>
<dbReference type="AlphaFoldDB" id="A0A1Q9DLG6"/>
<name>A0A1Q9DLG6_SYMMI</name>
<gene>
    <name evidence="1" type="ORF">AK812_SmicGene21809</name>
</gene>
<comment type="caution">
    <text evidence="1">The sequence shown here is derived from an EMBL/GenBank/DDBJ whole genome shotgun (WGS) entry which is preliminary data.</text>
</comment>
<proteinExistence type="predicted"/>
<dbReference type="Proteomes" id="UP000186817">
    <property type="component" value="Unassembled WGS sequence"/>
</dbReference>
<sequence>MQQAVMLQSPFQAMLAGSSGLKSCGVGGGQDLSVMLSRSTIGSGSLAQELKSPQLDRRLETGALEELRLAGERLHYKLLRGVRALRKATSGRKGDKGKREAVGTLLPSFELSELSSGGWVSVKASGKVLLSRLEEAVASSNAKDESQRLGTAVCRKSVFNTGSFSVPGVSE</sequence>
<evidence type="ECO:0000313" key="1">
    <source>
        <dbReference type="EMBL" id="OLP95980.1"/>
    </source>
</evidence>
<protein>
    <submittedName>
        <fullName evidence="1">Uncharacterized protein</fullName>
    </submittedName>
</protein>
<dbReference type="EMBL" id="LSRX01000483">
    <property type="protein sequence ID" value="OLP95980.1"/>
    <property type="molecule type" value="Genomic_DNA"/>
</dbReference>
<keyword evidence="2" id="KW-1185">Reference proteome</keyword>
<reference evidence="1 2" key="1">
    <citation type="submission" date="2016-02" db="EMBL/GenBank/DDBJ databases">
        <title>Genome analysis of coral dinoflagellate symbionts highlights evolutionary adaptations to a symbiotic lifestyle.</title>
        <authorList>
            <person name="Aranda M."/>
            <person name="Li Y."/>
            <person name="Liew Y.J."/>
            <person name="Baumgarten S."/>
            <person name="Simakov O."/>
            <person name="Wilson M."/>
            <person name="Piel J."/>
            <person name="Ashoor H."/>
            <person name="Bougouffa S."/>
            <person name="Bajic V.B."/>
            <person name="Ryu T."/>
            <person name="Ravasi T."/>
            <person name="Bayer T."/>
            <person name="Micklem G."/>
            <person name="Kim H."/>
            <person name="Bhak J."/>
            <person name="Lajeunesse T.C."/>
            <person name="Voolstra C.R."/>
        </authorList>
    </citation>
    <scope>NUCLEOTIDE SEQUENCE [LARGE SCALE GENOMIC DNA]</scope>
    <source>
        <strain evidence="1 2">CCMP2467</strain>
    </source>
</reference>
<evidence type="ECO:0000313" key="2">
    <source>
        <dbReference type="Proteomes" id="UP000186817"/>
    </source>
</evidence>